<dbReference type="EMBL" id="JAGFNZ010000001">
    <property type="protein sequence ID" value="MBW7571540.1"/>
    <property type="molecule type" value="Genomic_DNA"/>
</dbReference>
<organism evidence="1 2">
    <name type="scientific">Caproiciproducens faecalis</name>
    <dbReference type="NCBI Taxonomy" id="2820301"/>
    <lineage>
        <taxon>Bacteria</taxon>
        <taxon>Bacillati</taxon>
        <taxon>Bacillota</taxon>
        <taxon>Clostridia</taxon>
        <taxon>Eubacteriales</taxon>
        <taxon>Acutalibacteraceae</taxon>
        <taxon>Caproiciproducens</taxon>
    </lineage>
</organism>
<dbReference type="Proteomes" id="UP000719942">
    <property type="component" value="Unassembled WGS sequence"/>
</dbReference>
<keyword evidence="2" id="KW-1185">Reference proteome</keyword>
<name>A0ABS7DJR9_9FIRM</name>
<sequence>MSEKMVEYLAESCSLYVSNIRLSENSAVILPVVESMNPNLFSAEDWSTSLSYIFMKPLSFETAASAKEYYVKELQKKYDDNDDHS</sequence>
<gene>
    <name evidence="1" type="ORF">J5W02_01830</name>
</gene>
<comment type="caution">
    <text evidence="1">The sequence shown here is derived from an EMBL/GenBank/DDBJ whole genome shotgun (WGS) entry which is preliminary data.</text>
</comment>
<dbReference type="RefSeq" id="WP_219963945.1">
    <property type="nucleotide sequence ID" value="NZ_JAGFNZ010000001.1"/>
</dbReference>
<accession>A0ABS7DJR9</accession>
<protein>
    <submittedName>
        <fullName evidence="1">Uncharacterized protein</fullName>
    </submittedName>
</protein>
<reference evidence="1 2" key="1">
    <citation type="submission" date="2021-03" db="EMBL/GenBank/DDBJ databases">
        <title>Caproiciproducens sp. nov. isolated from feces of cow.</title>
        <authorList>
            <person name="Choi J.-Y."/>
        </authorList>
    </citation>
    <scope>NUCLEOTIDE SEQUENCE [LARGE SCALE GENOMIC DNA]</scope>
    <source>
        <strain evidence="1 2">AGMB10547</strain>
    </source>
</reference>
<evidence type="ECO:0000313" key="2">
    <source>
        <dbReference type="Proteomes" id="UP000719942"/>
    </source>
</evidence>
<proteinExistence type="predicted"/>
<evidence type="ECO:0000313" key="1">
    <source>
        <dbReference type="EMBL" id="MBW7571540.1"/>
    </source>
</evidence>